<evidence type="ECO:0000313" key="4">
    <source>
        <dbReference type="Proteomes" id="UP001596380"/>
    </source>
</evidence>
<reference evidence="4" key="1">
    <citation type="journal article" date="2019" name="Int. J. Syst. Evol. Microbiol.">
        <title>The Global Catalogue of Microorganisms (GCM) 10K type strain sequencing project: providing services to taxonomists for standard genome sequencing and annotation.</title>
        <authorList>
            <consortium name="The Broad Institute Genomics Platform"/>
            <consortium name="The Broad Institute Genome Sequencing Center for Infectious Disease"/>
            <person name="Wu L."/>
            <person name="Ma J."/>
        </authorList>
    </citation>
    <scope>NUCLEOTIDE SEQUENCE [LARGE SCALE GENOMIC DNA]</scope>
    <source>
        <strain evidence="4">JCM 3369</strain>
    </source>
</reference>
<gene>
    <name evidence="3" type="ORF">ACFQKB_34930</name>
</gene>
<dbReference type="Proteomes" id="UP001596380">
    <property type="component" value="Unassembled WGS sequence"/>
</dbReference>
<feature type="non-terminal residue" evidence="3">
    <location>
        <position position="1"/>
    </location>
</feature>
<accession>A0ABW2CVJ6</accession>
<keyword evidence="4" id="KW-1185">Reference proteome</keyword>
<proteinExistence type="predicted"/>
<keyword evidence="2" id="KW-0812">Transmembrane</keyword>
<sequence length="198" mass="20546">GAERRAPDGGIGRPAGGWRRTAADAGWPDERPGCQAGPSPGGPGPETGVLEGESDMSEALPDEQVGEKSLGELVALASSNVSNLVRAEIDLAKLELKDDAKKAALGSVMFGIAGLIGGLIVILLSIAAAYGLVAAGIWHWAAFLIVAGAYLLLAVALIGIGYWRIKKIDGAKRTRKTLKADLTMLRHRGDSDKPALTD</sequence>
<keyword evidence="2" id="KW-0472">Membrane</keyword>
<evidence type="ECO:0000256" key="1">
    <source>
        <dbReference type="SAM" id="MobiDB-lite"/>
    </source>
</evidence>
<dbReference type="InterPro" id="IPR009937">
    <property type="entry name" value="Phage_holin_3_6"/>
</dbReference>
<evidence type="ECO:0000256" key="2">
    <source>
        <dbReference type="SAM" id="Phobius"/>
    </source>
</evidence>
<dbReference type="Pfam" id="PF07332">
    <property type="entry name" value="Phage_holin_3_6"/>
    <property type="match status" value="1"/>
</dbReference>
<evidence type="ECO:0000313" key="3">
    <source>
        <dbReference type="EMBL" id="MFC6884996.1"/>
    </source>
</evidence>
<feature type="transmembrane region" description="Helical" evidence="2">
    <location>
        <begin position="103"/>
        <end position="131"/>
    </location>
</feature>
<keyword evidence="2" id="KW-1133">Transmembrane helix</keyword>
<dbReference type="RefSeq" id="WP_378063888.1">
    <property type="nucleotide sequence ID" value="NZ_JBHSXS010000032.1"/>
</dbReference>
<feature type="transmembrane region" description="Helical" evidence="2">
    <location>
        <begin position="137"/>
        <end position="163"/>
    </location>
</feature>
<dbReference type="EMBL" id="JBHSXS010000032">
    <property type="protein sequence ID" value="MFC6884996.1"/>
    <property type="molecule type" value="Genomic_DNA"/>
</dbReference>
<comment type="caution">
    <text evidence="3">The sequence shown here is derived from an EMBL/GenBank/DDBJ whole genome shotgun (WGS) entry which is preliminary data.</text>
</comment>
<feature type="region of interest" description="Disordered" evidence="1">
    <location>
        <begin position="1"/>
        <end position="57"/>
    </location>
</feature>
<name>A0ABW2CVJ6_9ACTN</name>
<organism evidence="3 4">
    <name type="scientific">Actinomadura yumaensis</name>
    <dbReference type="NCBI Taxonomy" id="111807"/>
    <lineage>
        <taxon>Bacteria</taxon>
        <taxon>Bacillati</taxon>
        <taxon>Actinomycetota</taxon>
        <taxon>Actinomycetes</taxon>
        <taxon>Streptosporangiales</taxon>
        <taxon>Thermomonosporaceae</taxon>
        <taxon>Actinomadura</taxon>
    </lineage>
</organism>
<protein>
    <submittedName>
        <fullName evidence="3">Phage holin family protein</fullName>
    </submittedName>
</protein>